<evidence type="ECO:0008006" key="3">
    <source>
        <dbReference type="Google" id="ProtNLM"/>
    </source>
</evidence>
<proteinExistence type="predicted"/>
<dbReference type="RefSeq" id="WP_064219793.1">
    <property type="nucleotide sequence ID" value="NZ_LVXZ01000175.1"/>
</dbReference>
<dbReference type="Proteomes" id="UP000078302">
    <property type="component" value="Unassembled WGS sequence"/>
</dbReference>
<evidence type="ECO:0000313" key="1">
    <source>
        <dbReference type="EMBL" id="OAP88091.1"/>
    </source>
</evidence>
<keyword evidence="2" id="KW-1185">Reference proteome</keyword>
<accession>A0A179BAG1</accession>
<name>A0A179BAG1_ACIFR</name>
<reference evidence="1 2" key="1">
    <citation type="submission" date="2016-04" db="EMBL/GenBank/DDBJ databases">
        <title>Acidithiobacillus ferrooxidans genome sequencing and assembly.</title>
        <authorList>
            <person name="Zhou Z."/>
        </authorList>
    </citation>
    <scope>NUCLEOTIDE SEQUENCE [LARGE SCALE GENOMIC DNA]</scope>
    <source>
        <strain evidence="1 2">BY0502</strain>
    </source>
</reference>
<gene>
    <name evidence="1" type="ORF">A4H96_11880</name>
</gene>
<comment type="caution">
    <text evidence="1">The sequence shown here is derived from an EMBL/GenBank/DDBJ whole genome shotgun (WGS) entry which is preliminary data.</text>
</comment>
<dbReference type="EMBL" id="LVXZ01000175">
    <property type="protein sequence ID" value="OAP88091.1"/>
    <property type="molecule type" value="Genomic_DNA"/>
</dbReference>
<dbReference type="AlphaFoldDB" id="A0A179BAG1"/>
<protein>
    <recommendedName>
        <fullName evidence="3">Integrase</fullName>
    </recommendedName>
</protein>
<organism evidence="1 2">
    <name type="scientific">Acidithiobacillus ferrooxidans</name>
    <name type="common">Thiobacillus ferrooxidans</name>
    <dbReference type="NCBI Taxonomy" id="920"/>
    <lineage>
        <taxon>Bacteria</taxon>
        <taxon>Pseudomonadati</taxon>
        <taxon>Pseudomonadota</taxon>
        <taxon>Acidithiobacillia</taxon>
        <taxon>Acidithiobacillales</taxon>
        <taxon>Acidithiobacillaceae</taxon>
        <taxon>Acidithiobacillus</taxon>
    </lineage>
</organism>
<dbReference type="OrthoDB" id="9795573at2"/>
<sequence length="89" mass="10072">MTPIVQVIGWLITCLFQQRQGAHCCHGIVGAGRWQMGTAHDRRRTCAISMQKIGVIPTVIDAVLNHKVNRGCADYQRYSYDKEMADAFY</sequence>
<evidence type="ECO:0000313" key="2">
    <source>
        <dbReference type="Proteomes" id="UP000078302"/>
    </source>
</evidence>